<evidence type="ECO:0000313" key="7">
    <source>
        <dbReference type="Proteomes" id="UP001604277"/>
    </source>
</evidence>
<name>A0ABD1QKV4_9LAMI</name>
<dbReference type="CDD" id="cd00684">
    <property type="entry name" value="Terpene_cyclase_plant_C1"/>
    <property type="match status" value="1"/>
</dbReference>
<dbReference type="FunFam" id="1.50.10.130:FF:000001">
    <property type="entry name" value="Isoprene synthase, chloroplastic"/>
    <property type="match status" value="1"/>
</dbReference>
<dbReference type="PANTHER" id="PTHR31225">
    <property type="entry name" value="OS04G0344100 PROTEIN-RELATED"/>
    <property type="match status" value="1"/>
</dbReference>
<comment type="cofactor">
    <cofactor evidence="1">
        <name>Mg(2+)</name>
        <dbReference type="ChEBI" id="CHEBI:18420"/>
    </cofactor>
</comment>
<evidence type="ECO:0000256" key="3">
    <source>
        <dbReference type="ARBA" id="ARBA00022842"/>
    </source>
</evidence>
<evidence type="ECO:0000256" key="1">
    <source>
        <dbReference type="ARBA" id="ARBA00001946"/>
    </source>
</evidence>
<keyword evidence="3" id="KW-0460">Magnesium</keyword>
<dbReference type="Gene3D" id="1.50.10.130">
    <property type="entry name" value="Terpene synthase, N-terminal domain"/>
    <property type="match status" value="1"/>
</dbReference>
<dbReference type="InterPro" id="IPR008930">
    <property type="entry name" value="Terpenoid_cyclase/PrenylTrfase"/>
</dbReference>
<dbReference type="AlphaFoldDB" id="A0ABD1QKV4"/>
<dbReference type="InterPro" id="IPR044814">
    <property type="entry name" value="Terpene_cyclase_plant_C1"/>
</dbReference>
<evidence type="ECO:0000256" key="2">
    <source>
        <dbReference type="ARBA" id="ARBA00022723"/>
    </source>
</evidence>
<dbReference type="InterPro" id="IPR036965">
    <property type="entry name" value="Terpene_synth_N_sf"/>
</dbReference>
<dbReference type="InterPro" id="IPR001906">
    <property type="entry name" value="Terpene_synth_N"/>
</dbReference>
<evidence type="ECO:0000313" key="6">
    <source>
        <dbReference type="EMBL" id="KAL2476855.1"/>
    </source>
</evidence>
<dbReference type="Pfam" id="PF01397">
    <property type="entry name" value="Terpene_synth"/>
    <property type="match status" value="1"/>
</dbReference>
<dbReference type="GO" id="GO:0006721">
    <property type="term" value="P:terpenoid metabolic process"/>
    <property type="evidence" value="ECO:0007669"/>
    <property type="project" value="UniProtKB-ARBA"/>
</dbReference>
<dbReference type="Pfam" id="PF03936">
    <property type="entry name" value="Terpene_synth_C"/>
    <property type="match status" value="1"/>
</dbReference>
<dbReference type="EMBL" id="JBFOLJ010000014">
    <property type="protein sequence ID" value="KAL2476855.1"/>
    <property type="molecule type" value="Genomic_DNA"/>
</dbReference>
<proteinExistence type="predicted"/>
<reference evidence="7" key="1">
    <citation type="submission" date="2024-07" db="EMBL/GenBank/DDBJ databases">
        <title>Two chromosome-level genome assemblies of Korean endemic species Abeliophyllum distichum and Forsythia ovata (Oleaceae).</title>
        <authorList>
            <person name="Jang H."/>
        </authorList>
    </citation>
    <scope>NUCLEOTIDE SEQUENCE [LARGE SCALE GENOMIC DNA]</scope>
</reference>
<dbReference type="SUPFAM" id="SSF48239">
    <property type="entry name" value="Terpenoid cyclases/Protein prenyltransferases"/>
    <property type="match status" value="1"/>
</dbReference>
<dbReference type="SFLD" id="SFLDG01019">
    <property type="entry name" value="Terpene_Cyclase_Like_1_C_Termi"/>
    <property type="match status" value="1"/>
</dbReference>
<dbReference type="InterPro" id="IPR034741">
    <property type="entry name" value="Terpene_cyclase-like_1_C"/>
</dbReference>
<keyword evidence="7" id="KW-1185">Reference proteome</keyword>
<gene>
    <name evidence="6" type="ORF">Fot_45869</name>
</gene>
<dbReference type="PANTHER" id="PTHR31225:SF9">
    <property type="entry name" value="TERPENE SYNTHASE 10"/>
    <property type="match status" value="1"/>
</dbReference>
<dbReference type="SFLD" id="SFLDS00005">
    <property type="entry name" value="Isoprenoid_Synthase_Type_I"/>
    <property type="match status" value="1"/>
</dbReference>
<sequence>MAFINLNILKPISVCTFKNELPKMAYSLGANTTSLAVNAVQNSMIATKPCNQTVIRRSGNYRPPMWEFAYIQSLNSEYTGGRSVTRDSELKMQVKMMLDEAVEPLDQLELIDDLQRLGISYHFQDEIKQILTIINKKYSENHEPEIKDLYATALEFRLLRQHGFNVSQEIFDCFKNEKGDFNPSLCNDIKGMLQLYEASFLSTEGETTLEMAREFTMKHLDDHQSFDQYSALLVHHALELPLHWTIPRAEARWFIDVYGERPDMNPILLEFAKLDFNIVQAIYQQELKDVSRWDVNAIEQLPEYMQICYLALYNFVNEEAYDILKEKGLVIIPYLRKAWTDTCKAYLKEAKWYSIGYTPTLEEYMNNAWISVSAHTILVHAFFSVSNWIEESLQYLGKYHNVIRWSSMILRLADDLGTSSDELKRGDNPKSIQCYMNETGASEDDARKHVRFLISETWKKMNNDGGADCPFSQNFIQIAKNMGRMSQYMYQYGDGHGMSNSETKDRISALVFEPIPLA</sequence>
<dbReference type="Gene3D" id="1.10.600.10">
    <property type="entry name" value="Farnesyl Diphosphate Synthase"/>
    <property type="match status" value="2"/>
</dbReference>
<dbReference type="SUPFAM" id="SSF48576">
    <property type="entry name" value="Terpenoid synthases"/>
    <property type="match status" value="1"/>
</dbReference>
<organism evidence="6 7">
    <name type="scientific">Forsythia ovata</name>
    <dbReference type="NCBI Taxonomy" id="205694"/>
    <lineage>
        <taxon>Eukaryota</taxon>
        <taxon>Viridiplantae</taxon>
        <taxon>Streptophyta</taxon>
        <taxon>Embryophyta</taxon>
        <taxon>Tracheophyta</taxon>
        <taxon>Spermatophyta</taxon>
        <taxon>Magnoliopsida</taxon>
        <taxon>eudicotyledons</taxon>
        <taxon>Gunneridae</taxon>
        <taxon>Pentapetalae</taxon>
        <taxon>asterids</taxon>
        <taxon>lamiids</taxon>
        <taxon>Lamiales</taxon>
        <taxon>Oleaceae</taxon>
        <taxon>Forsythieae</taxon>
        <taxon>Forsythia</taxon>
    </lineage>
</organism>
<dbReference type="SFLD" id="SFLDG01014">
    <property type="entry name" value="Terpene_Cyclase_Like_1_N-term"/>
    <property type="match status" value="1"/>
</dbReference>
<feature type="domain" description="Terpene synthase metal-binding" evidence="5">
    <location>
        <begin position="290"/>
        <end position="460"/>
    </location>
</feature>
<dbReference type="InterPro" id="IPR005630">
    <property type="entry name" value="Terpene_synthase_metal-bd"/>
</dbReference>
<dbReference type="Proteomes" id="UP001604277">
    <property type="component" value="Unassembled WGS sequence"/>
</dbReference>
<dbReference type="GO" id="GO:0046872">
    <property type="term" value="F:metal ion binding"/>
    <property type="evidence" value="ECO:0007669"/>
    <property type="project" value="UniProtKB-KW"/>
</dbReference>
<feature type="domain" description="Terpene synthase N-terminal" evidence="4">
    <location>
        <begin position="66"/>
        <end position="223"/>
    </location>
</feature>
<dbReference type="InterPro" id="IPR050148">
    <property type="entry name" value="Terpene_synthase-like"/>
</dbReference>
<comment type="caution">
    <text evidence="6">The sequence shown here is derived from an EMBL/GenBank/DDBJ whole genome shotgun (WGS) entry which is preliminary data.</text>
</comment>
<protein>
    <submittedName>
        <fullName evidence="6">Cineole-1</fullName>
    </submittedName>
</protein>
<dbReference type="InterPro" id="IPR008949">
    <property type="entry name" value="Isoprenoid_synthase_dom_sf"/>
</dbReference>
<keyword evidence="2" id="KW-0479">Metal-binding</keyword>
<accession>A0ABD1QKV4</accession>
<evidence type="ECO:0000259" key="4">
    <source>
        <dbReference type="Pfam" id="PF01397"/>
    </source>
</evidence>
<evidence type="ECO:0000259" key="5">
    <source>
        <dbReference type="Pfam" id="PF03936"/>
    </source>
</evidence>